<evidence type="ECO:0000256" key="1">
    <source>
        <dbReference type="SAM" id="Coils"/>
    </source>
</evidence>
<reference evidence="4" key="1">
    <citation type="submission" date="2025-08" db="UniProtKB">
        <authorList>
            <consortium name="RefSeq"/>
        </authorList>
    </citation>
    <scope>IDENTIFICATION</scope>
    <source>
        <tissue evidence="4">Liver</tissue>
    </source>
</reference>
<organism evidence="3 4">
    <name type="scientific">Python bivittatus</name>
    <name type="common">Burmese python</name>
    <name type="synonym">Python molurus bivittatus</name>
    <dbReference type="NCBI Taxonomy" id="176946"/>
    <lineage>
        <taxon>Eukaryota</taxon>
        <taxon>Metazoa</taxon>
        <taxon>Chordata</taxon>
        <taxon>Craniata</taxon>
        <taxon>Vertebrata</taxon>
        <taxon>Euteleostomi</taxon>
        <taxon>Lepidosauria</taxon>
        <taxon>Squamata</taxon>
        <taxon>Bifurcata</taxon>
        <taxon>Unidentata</taxon>
        <taxon>Episquamata</taxon>
        <taxon>Toxicofera</taxon>
        <taxon>Serpentes</taxon>
        <taxon>Henophidia</taxon>
        <taxon>Pythonidae</taxon>
        <taxon>Python</taxon>
    </lineage>
</organism>
<evidence type="ECO:0000256" key="2">
    <source>
        <dbReference type="SAM" id="MobiDB-lite"/>
    </source>
</evidence>
<protein>
    <submittedName>
        <fullName evidence="4">Coiled-coil domain-containing protein 38-like</fullName>
    </submittedName>
</protein>
<gene>
    <name evidence="4" type="primary">LOC112540239</name>
</gene>
<dbReference type="PANTHER" id="PTHR21683:SF7">
    <property type="entry name" value="COILED-COIL DOMAIN-CONTAINING PROTEIN 38"/>
    <property type="match status" value="1"/>
</dbReference>
<sequence>MLDSLTKKVTEVYRVCCETDEVSSMTSFQMLKKIEMRVSELCEMLEILPKEYIEIIEVTEKLRAKERRQRVREDKLKELRRIQEERLKLALERAIAEPKKRMGRKLVYRSQPPKTKQEGEHITDATTKSEDDYYFT</sequence>
<dbReference type="RefSeq" id="XP_025020151.1">
    <property type="nucleotide sequence ID" value="XM_025164383.1"/>
</dbReference>
<dbReference type="Proteomes" id="UP000695026">
    <property type="component" value="Unplaced"/>
</dbReference>
<keyword evidence="3" id="KW-1185">Reference proteome</keyword>
<dbReference type="OrthoDB" id="10264063at2759"/>
<keyword evidence="1" id="KW-0175">Coiled coil</keyword>
<feature type="region of interest" description="Disordered" evidence="2">
    <location>
        <begin position="102"/>
        <end position="136"/>
    </location>
</feature>
<dbReference type="InterPro" id="IPR051147">
    <property type="entry name" value="CFAP_domain-containing"/>
</dbReference>
<dbReference type="GeneID" id="112540239"/>
<dbReference type="GO" id="GO:0005813">
    <property type="term" value="C:centrosome"/>
    <property type="evidence" value="ECO:0007669"/>
    <property type="project" value="TreeGrafter"/>
</dbReference>
<evidence type="ECO:0000313" key="3">
    <source>
        <dbReference type="Proteomes" id="UP000695026"/>
    </source>
</evidence>
<dbReference type="AlphaFoldDB" id="A0A9F5MQV0"/>
<dbReference type="KEGG" id="pbi:112540239"/>
<name>A0A9F5MQV0_PYTBI</name>
<accession>A0A9F5MQV0</accession>
<proteinExistence type="predicted"/>
<evidence type="ECO:0000313" key="4">
    <source>
        <dbReference type="RefSeq" id="XP_025020151.1"/>
    </source>
</evidence>
<feature type="coiled-coil region" evidence="1">
    <location>
        <begin position="65"/>
        <end position="92"/>
    </location>
</feature>
<feature type="compositionally biased region" description="Basic and acidic residues" evidence="2">
    <location>
        <begin position="115"/>
        <end position="136"/>
    </location>
</feature>
<dbReference type="PANTHER" id="PTHR21683">
    <property type="entry name" value="COILED-COIL DOMAIN-CONTAINING PROTEIN 42 LIKE-2-LIKE-RELATED"/>
    <property type="match status" value="1"/>
</dbReference>
<dbReference type="OMA" id="TKWRERV"/>